<proteinExistence type="predicted"/>
<dbReference type="PANTHER" id="PTHR11319:SF35">
    <property type="entry name" value="OUTER MEMBRANE PROTEIN PMPC-RELATED"/>
    <property type="match status" value="1"/>
</dbReference>
<reference evidence="11" key="2">
    <citation type="submission" date="2023-07" db="EMBL/GenBank/DDBJ databases">
        <title>Ancylobacter moscoviensis sp. nov., facultatively methylotrophic bacteria from activated sludge and the reclassification of Starkeya novella (Starkey 1934) Kelly et al. 2000 as Ancylobacter novellus comb. nov., Starkeya koreensis Im et al. 2006 as Ancylobacter koreensis comb.nov., Angulomicrobium tetraedrale Vasil'eva et al. 1986 as Ancylobacter tetraedralis comb. nov., Angulomicrobium amanitiforme Fritz et al. 2004 as Ancylobacter amanitiformis comb. nov. and Methylorhabdus multivorans Doronina et al. 1996 as Ancylobacter multivorans comb. nov. and emended description of the genus Ancylobacter.</title>
        <authorList>
            <person name="Doronina N."/>
            <person name="Chemodurova A."/>
            <person name="Grouzdev D."/>
            <person name="Koziaeva V."/>
            <person name="Shi W."/>
            <person name="Wu L."/>
            <person name="Kaparullina E."/>
        </authorList>
    </citation>
    <scope>NUCLEOTIDE SEQUENCE [LARGE SCALE GENOMIC DNA]</scope>
    <source>
        <strain evidence="11">Jip08</strain>
    </source>
</reference>
<feature type="compositionally biased region" description="Low complexity" evidence="8">
    <location>
        <begin position="107"/>
        <end position="118"/>
    </location>
</feature>
<dbReference type="PANTHER" id="PTHR11319">
    <property type="entry name" value="G PROTEIN-COUPLED RECEPTOR-RELATED"/>
    <property type="match status" value="1"/>
</dbReference>
<evidence type="ECO:0000313" key="11">
    <source>
        <dbReference type="Proteomes" id="UP001202867"/>
    </source>
</evidence>
<dbReference type="EMBL" id="JALKCG010000001">
    <property type="protein sequence ID" value="MCK0206663.1"/>
    <property type="molecule type" value="Genomic_DNA"/>
</dbReference>
<evidence type="ECO:0000256" key="5">
    <source>
        <dbReference type="ARBA" id="ARBA00022729"/>
    </source>
</evidence>
<dbReference type="InterPro" id="IPR005546">
    <property type="entry name" value="Autotransporte_beta"/>
</dbReference>
<dbReference type="InterPro" id="IPR011050">
    <property type="entry name" value="Pectin_lyase_fold/virulence"/>
</dbReference>
<comment type="caution">
    <text evidence="10">The sequence shown here is derived from an EMBL/GenBank/DDBJ whole genome shotgun (WGS) entry which is preliminary data.</text>
</comment>
<keyword evidence="5" id="KW-0732">Signal</keyword>
<keyword evidence="7" id="KW-0998">Cell outer membrane</keyword>
<dbReference type="InterPro" id="IPR036709">
    <property type="entry name" value="Autotransporte_beta_dom_sf"/>
</dbReference>
<dbReference type="InterPro" id="IPR013425">
    <property type="entry name" value="Autotrns_rpt"/>
</dbReference>
<feature type="domain" description="Autotransporter" evidence="9">
    <location>
        <begin position="1321"/>
        <end position="1597"/>
    </location>
</feature>
<keyword evidence="4" id="KW-0964">Secreted</keyword>
<accession>A0ABT0DH97</accession>
<evidence type="ECO:0000259" key="9">
    <source>
        <dbReference type="PROSITE" id="PS51208"/>
    </source>
</evidence>
<evidence type="ECO:0000256" key="8">
    <source>
        <dbReference type="SAM" id="MobiDB-lite"/>
    </source>
</evidence>
<dbReference type="SUPFAM" id="SSF103515">
    <property type="entry name" value="Autotransporter"/>
    <property type="match status" value="1"/>
</dbReference>
<dbReference type="Proteomes" id="UP001202867">
    <property type="component" value="Unassembled WGS sequence"/>
</dbReference>
<evidence type="ECO:0000256" key="7">
    <source>
        <dbReference type="ARBA" id="ARBA00023237"/>
    </source>
</evidence>
<dbReference type="InterPro" id="IPR003368">
    <property type="entry name" value="POMP_repeat"/>
</dbReference>
<dbReference type="NCBIfam" id="TIGR02601">
    <property type="entry name" value="autotrns_rpt"/>
    <property type="match status" value="2"/>
</dbReference>
<evidence type="ECO:0000256" key="4">
    <source>
        <dbReference type="ARBA" id="ARBA00022525"/>
    </source>
</evidence>
<dbReference type="SMART" id="SM00869">
    <property type="entry name" value="Autotransporter"/>
    <property type="match status" value="1"/>
</dbReference>
<name>A0ABT0DH97_9HYPH</name>
<feature type="compositionally biased region" description="Gly residues" evidence="8">
    <location>
        <begin position="75"/>
        <end position="106"/>
    </location>
</feature>
<dbReference type="Gene3D" id="2.40.128.130">
    <property type="entry name" value="Autotransporter beta-domain"/>
    <property type="match status" value="1"/>
</dbReference>
<dbReference type="NCBIfam" id="TIGR01376">
    <property type="entry name" value="POMP_repeat"/>
    <property type="match status" value="1"/>
</dbReference>
<evidence type="ECO:0000256" key="3">
    <source>
        <dbReference type="ARBA" id="ARBA00004613"/>
    </source>
</evidence>
<protein>
    <submittedName>
        <fullName evidence="10">Autotransporter domain-containing protein</fullName>
    </submittedName>
</protein>
<dbReference type="NCBIfam" id="TIGR01414">
    <property type="entry name" value="autotrans_barl"/>
    <property type="match status" value="1"/>
</dbReference>
<organism evidence="10 11">
    <name type="scientific">Ancylobacter koreensis</name>
    <dbReference type="NCBI Taxonomy" id="266121"/>
    <lineage>
        <taxon>Bacteria</taxon>
        <taxon>Pseudomonadati</taxon>
        <taxon>Pseudomonadota</taxon>
        <taxon>Alphaproteobacteria</taxon>
        <taxon>Hyphomicrobiales</taxon>
        <taxon>Xanthobacteraceae</taxon>
        <taxon>Ancylobacter</taxon>
    </lineage>
</organism>
<gene>
    <name evidence="10" type="ORF">MWN33_01285</name>
</gene>
<evidence type="ECO:0000256" key="6">
    <source>
        <dbReference type="ARBA" id="ARBA00023136"/>
    </source>
</evidence>
<feature type="region of interest" description="Disordered" evidence="8">
    <location>
        <begin position="75"/>
        <end position="127"/>
    </location>
</feature>
<keyword evidence="11" id="KW-1185">Reference proteome</keyword>
<evidence type="ECO:0000256" key="2">
    <source>
        <dbReference type="ARBA" id="ARBA00004442"/>
    </source>
</evidence>
<evidence type="ECO:0000313" key="10">
    <source>
        <dbReference type="EMBL" id="MCK0206663.1"/>
    </source>
</evidence>
<dbReference type="Pfam" id="PF12951">
    <property type="entry name" value="PATR"/>
    <property type="match status" value="4"/>
</dbReference>
<dbReference type="InterPro" id="IPR006315">
    <property type="entry name" value="OM_autotransptr_brl_dom"/>
</dbReference>
<comment type="subcellular location">
    <subcellularLocation>
        <location evidence="1">Cell envelope</location>
    </subcellularLocation>
    <subcellularLocation>
        <location evidence="2">Cell outer membrane</location>
    </subcellularLocation>
    <subcellularLocation>
        <location evidence="3">Secreted</location>
    </subcellularLocation>
</comment>
<evidence type="ECO:0000256" key="1">
    <source>
        <dbReference type="ARBA" id="ARBA00004196"/>
    </source>
</evidence>
<dbReference type="PROSITE" id="PS51208">
    <property type="entry name" value="AUTOTRANSPORTER"/>
    <property type="match status" value="1"/>
</dbReference>
<dbReference type="SUPFAM" id="SSF51126">
    <property type="entry name" value="Pectin lyase-like"/>
    <property type="match status" value="2"/>
</dbReference>
<keyword evidence="6" id="KW-0472">Membrane</keyword>
<dbReference type="Pfam" id="PF03797">
    <property type="entry name" value="Autotransporter"/>
    <property type="match status" value="1"/>
</dbReference>
<reference evidence="10 11" key="1">
    <citation type="submission" date="2022-04" db="EMBL/GenBank/DDBJ databases">
        <authorList>
            <person name="Grouzdev D.S."/>
            <person name="Pantiukh K.S."/>
            <person name="Krutkina M.S."/>
        </authorList>
    </citation>
    <scope>NUCLEOTIDE SEQUENCE [LARGE SCALE GENOMIC DNA]</scope>
    <source>
        <strain evidence="10 11">Jip08</strain>
    </source>
</reference>
<sequence>MSPTMLPLPAFAEGGNGGSVTDYSGGGAGGADSATATGGAGGNGGFVNSAGGGGGAGVAGGAGGNGGGDPGAGGAGASAVGGAGTDGGQGGDGRNNGGGGGGGGAHGAVLTTTTTDAGATGGGGGNGGNGTPVFTNVAGGGGGGGGAAGWGVVVDGTGLTYTLTGTAAGGTGGAGGNGTGTAGNGGAGGTGGTGVTFTGSGTLVNSGSILGGTGGAGGTSAYRAGAAGAGGSGVVGADLTIVNAGAISGGLAGDGVTRANAISFTGGSNSLTLQEGWSLTGDLGVNAAGSSLTFKLDGIDADVSNNITGQGGVIVDVGPQVLTLSGVNSYSGGTTITSGTLSVASAEALGDGVSLTFDAPVSGVTGLSDAASTLSSAISAYASAPTAENAAALAAAQAGYRQTIDEGQSSGELPTLQVTGVLSLNPGTDRPIAIGDGQAGTIRLEGDDAALTMFGFPISGTDSAIKVGSGGVLDLGVGEGQVLGYVFAENHADTGGALYNASGTVSIAHANFTGNSAATSSGAILNTGVMTLSDSAFSENSADYGGAIGQFGTLLVERSTFTDNDVQSVGGAIYISGGSPTTVIASSFSGNSAGEQGGAISAEGAYIPVVLSVVDSDFTGNSAGSVGGAIALQGGTLNLTVSAGSGSLFSGNTAGGQASAIHVGTGVRMNVSPSYFVYTASTLNVDTGTGALLDMRDPMSGYADNVTNTVAKTGAGTWALGGGSVLAVSGTGATDFSVSEGQLYLYAAGEVDNPTTDDEDAVVGAGTIQLDGATSTFTVGADGTLVAGGANSVTTAGIITFEDGATLRGGNADTAMGGTDPTFMEKGGATSLSLTATGGITLEGTLNVAALGATDSFTLDGALGGEHGALTKTGAGTVVLTGANTYAGGTRIEAGTLSVSSNANLGAAAGGLAFDGGTLATTASFDSARAITLLASSSIDVAASTTLGLSGAVTGTGTLTKQGGGILALSGVSSVDWSVEAGRLSADAADFSGAVALAAGAQLDLTASSASTYAGTLSGAGTFVKDGAALLTYSGNGAAFTGLTEVAEGRLAVDGVLGGRVDVLSGGILGGTGTVGALDAASGGRVGPGNSAGTLTVTGDASFGAGSVYEVEIHGTGVSDLLAVQGTAYLNGGLVELTALDPEGSYRTGQIYTILTAQDGVIGSFDGLEVLSPFLRAKLGQSSNAVDVTIAVEHDFTTVAVTPNQYATAAALDTLGHRGASLELYNALLFLPTGSQARGAFDQLSGEVHASAQSVFMEQSGLIRGALNDRLRAAQAGVGAAAGSVVSGVETADGALAYAVPSKVQMAAEMSLPLKAAPAPLPAERFALWTTGFGNWGAFDSTANATGITDSTGGFLIGADTLVGDVWRVGIGGGYSSTSFSAAGRASSGNSDNWHAALYAGGNWDALAVRTGLAYTWQDVATSRSVAFPGFADRLSADYSAGTLQAFGELGYRIDTAFAAFEPFANLAYVSLDTSGYTETGGAAALQSNGVDMNTGFATLGVRVAKELTSGVHATTLRGAIGWRQAFGDITPAMSEAFQTSSVFTVTGTPIAETAAVLEAGLDMRLGTGATLGIAYTGQFGDGVEQNGFNATLKASF</sequence>